<evidence type="ECO:0000256" key="1">
    <source>
        <dbReference type="ARBA" id="ARBA00022842"/>
    </source>
</evidence>
<name>A0A2M7AV10_9BACT</name>
<reference evidence="6" key="1">
    <citation type="submission" date="2017-09" db="EMBL/GenBank/DDBJ databases">
        <title>Depth-based differentiation of microbial function through sediment-hosted aquifers and enrichment of novel symbionts in the deep terrestrial subsurface.</title>
        <authorList>
            <person name="Probst A.J."/>
            <person name="Ladd B."/>
            <person name="Jarett J.K."/>
            <person name="Geller-Mcgrath D.E."/>
            <person name="Sieber C.M.K."/>
            <person name="Emerson J.B."/>
            <person name="Anantharaman K."/>
            <person name="Thomas B.C."/>
            <person name="Malmstrom R."/>
            <person name="Stieglmeier M."/>
            <person name="Klingl A."/>
            <person name="Woyke T."/>
            <person name="Ryan C.M."/>
            <person name="Banfield J.F."/>
        </authorList>
    </citation>
    <scope>NUCLEOTIDE SEQUENCE [LARGE SCALE GENOMIC DNA]</scope>
</reference>
<dbReference type="SUPFAM" id="SSF51621">
    <property type="entry name" value="Phosphoenolpyruvate/pyruvate domain"/>
    <property type="match status" value="1"/>
</dbReference>
<keyword evidence="2" id="KW-0456">Lyase</keyword>
<dbReference type="Proteomes" id="UP000229001">
    <property type="component" value="Unassembled WGS sequence"/>
</dbReference>
<keyword evidence="3" id="KW-0120">Carbon dioxide fixation</keyword>
<keyword evidence="5" id="KW-0670">Pyruvate</keyword>
<dbReference type="GO" id="GO:0008964">
    <property type="term" value="F:phosphoenolpyruvate carboxylase activity"/>
    <property type="evidence" value="ECO:0007669"/>
    <property type="project" value="UniProtKB-UniRule"/>
</dbReference>
<organism evidence="5 6">
    <name type="scientific">Candidatus Roizmanbacteria bacterium CG06_land_8_20_14_3_00_34_14</name>
    <dbReference type="NCBI Taxonomy" id="1974848"/>
    <lineage>
        <taxon>Bacteria</taxon>
        <taxon>Candidatus Roizmaniibacteriota</taxon>
    </lineage>
</organism>
<dbReference type="Pfam" id="PF14010">
    <property type="entry name" value="PEPcase_2"/>
    <property type="match status" value="1"/>
</dbReference>
<dbReference type="InterPro" id="IPR007566">
    <property type="entry name" value="PEP_COase_arc-type"/>
</dbReference>
<evidence type="ECO:0000256" key="4">
    <source>
        <dbReference type="NCBIfam" id="TIGR02751"/>
    </source>
</evidence>
<evidence type="ECO:0000256" key="3">
    <source>
        <dbReference type="ARBA" id="ARBA00023300"/>
    </source>
</evidence>
<proteinExistence type="predicted"/>
<dbReference type="InterPro" id="IPR015813">
    <property type="entry name" value="Pyrv/PenolPyrv_kinase-like_dom"/>
</dbReference>
<evidence type="ECO:0000313" key="5">
    <source>
        <dbReference type="EMBL" id="PIU74474.1"/>
    </source>
</evidence>
<dbReference type="AlphaFoldDB" id="A0A2M7AV10"/>
<feature type="non-terminal residue" evidence="5">
    <location>
        <position position="287"/>
    </location>
</feature>
<dbReference type="GO" id="GO:0015977">
    <property type="term" value="P:carbon fixation"/>
    <property type="evidence" value="ECO:0007669"/>
    <property type="project" value="UniProtKB-KW"/>
</dbReference>
<accession>A0A2M7AV10</accession>
<comment type="caution">
    <text evidence="5">The sequence shown here is derived from an EMBL/GenBank/DDBJ whole genome shotgun (WGS) entry which is preliminary data.</text>
</comment>
<dbReference type="NCBIfam" id="TIGR02751">
    <property type="entry name" value="PEPCase_arch"/>
    <property type="match status" value="1"/>
</dbReference>
<dbReference type="EC" id="4.1.1.31" evidence="4"/>
<evidence type="ECO:0000313" key="6">
    <source>
        <dbReference type="Proteomes" id="UP000229001"/>
    </source>
</evidence>
<keyword evidence="1" id="KW-0460">Magnesium</keyword>
<dbReference type="EMBL" id="PEVZ01000020">
    <property type="protein sequence ID" value="PIU74474.1"/>
    <property type="molecule type" value="Genomic_DNA"/>
</dbReference>
<sequence>MISQHPDHGSKPYWQKSAFIKTGDEIKECFLSFSELETSEYKWDWEGKYVDESVIEKLLSEHHDYFKKNPLGKEKFLTFRLPNPKVETEFRLGRAFMGILGASGLAKKIGFHSPPLFEVILPMTESAEEMIAIQEAFKEIASLKHVLYDFGEESLKHIEIIPLFEQVTTIIKSDSILEKYLELHQKKFHFKPVYLRPYLARSDPALNSGLVPTVLAIKIGLSHYIEFEKKHNIKLYPIIGSASLPFRGGLTPDTVEQFCREYSGIKTVLIQSAFRYDYEKKSVIKAI</sequence>
<dbReference type="GO" id="GO:0006099">
    <property type="term" value="P:tricarboxylic acid cycle"/>
    <property type="evidence" value="ECO:0007669"/>
    <property type="project" value="InterPro"/>
</dbReference>
<evidence type="ECO:0000256" key="2">
    <source>
        <dbReference type="ARBA" id="ARBA00023239"/>
    </source>
</evidence>
<gene>
    <name evidence="5" type="primary">ppcA</name>
    <name evidence="5" type="ORF">COS77_01355</name>
</gene>
<protein>
    <recommendedName>
        <fullName evidence="4">Phosphoenolpyruvate carboxylase</fullName>
        <ecNumber evidence="4">4.1.1.31</ecNumber>
    </recommendedName>
</protein>